<evidence type="ECO:0000256" key="2">
    <source>
        <dbReference type="ARBA" id="ARBA00012652"/>
    </source>
</evidence>
<reference evidence="8 9" key="1">
    <citation type="submission" date="2024-04" db="EMBL/GenBank/DDBJ databases">
        <title>Tritrichomonas musculus Genome.</title>
        <authorList>
            <person name="Alves-Ferreira E."/>
            <person name="Grigg M."/>
            <person name="Lorenzi H."/>
            <person name="Galac M."/>
        </authorList>
    </citation>
    <scope>NUCLEOTIDE SEQUENCE [LARGE SCALE GENOMIC DNA]</scope>
    <source>
        <strain evidence="8 9">EAF2021</strain>
    </source>
</reference>
<dbReference type="Gene3D" id="1.50.10.10">
    <property type="match status" value="1"/>
</dbReference>
<dbReference type="Pfam" id="PF25788">
    <property type="entry name" value="Ig_Rha78A_N"/>
    <property type="match status" value="1"/>
</dbReference>
<dbReference type="PIRSF" id="PIRSF010631">
    <property type="entry name" value="A-rhamnsds"/>
    <property type="match status" value="1"/>
</dbReference>
<dbReference type="InterPro" id="IPR016007">
    <property type="entry name" value="Alpha_rhamnosid"/>
</dbReference>
<dbReference type="Gene3D" id="2.60.40.10">
    <property type="entry name" value="Immunoglobulins"/>
    <property type="match status" value="1"/>
</dbReference>
<feature type="domain" description="Alpha-L-rhamnosidase C-terminal" evidence="7">
    <location>
        <begin position="803"/>
        <end position="877"/>
    </location>
</feature>
<dbReference type="InterPro" id="IPR008928">
    <property type="entry name" value="6-hairpin_glycosidase_sf"/>
</dbReference>
<feature type="domain" description="Alpha-L-rhamnosidase six-hairpin glycosidase" evidence="6">
    <location>
        <begin position="445"/>
        <end position="799"/>
    </location>
</feature>
<comment type="caution">
    <text evidence="8">The sequence shown here is derived from an EMBL/GenBank/DDBJ whole genome shotgun (WGS) entry which is preliminary data.</text>
</comment>
<feature type="domain" description="Alpha-L-rhamnosidase concanavalin-like" evidence="4">
    <location>
        <begin position="342"/>
        <end position="439"/>
    </location>
</feature>
<organism evidence="8 9">
    <name type="scientific">Tritrichomonas musculus</name>
    <dbReference type="NCBI Taxonomy" id="1915356"/>
    <lineage>
        <taxon>Eukaryota</taxon>
        <taxon>Metamonada</taxon>
        <taxon>Parabasalia</taxon>
        <taxon>Tritrichomonadida</taxon>
        <taxon>Tritrichomonadidae</taxon>
        <taxon>Tritrichomonas</taxon>
    </lineage>
</organism>
<dbReference type="InterPro" id="IPR012341">
    <property type="entry name" value="6hp_glycosidase-like_sf"/>
</dbReference>
<dbReference type="Proteomes" id="UP001470230">
    <property type="component" value="Unassembled WGS sequence"/>
</dbReference>
<evidence type="ECO:0000313" key="9">
    <source>
        <dbReference type="Proteomes" id="UP001470230"/>
    </source>
</evidence>
<feature type="domain" description="Bacterial alpha-L-rhamnosidase N-terminal" evidence="5">
    <location>
        <begin position="148"/>
        <end position="332"/>
    </location>
</feature>
<evidence type="ECO:0000256" key="1">
    <source>
        <dbReference type="ARBA" id="ARBA00001445"/>
    </source>
</evidence>
<evidence type="ECO:0000256" key="3">
    <source>
        <dbReference type="ARBA" id="ARBA00022801"/>
    </source>
</evidence>
<dbReference type="Gene3D" id="2.60.120.260">
    <property type="entry name" value="Galactose-binding domain-like"/>
    <property type="match status" value="2"/>
</dbReference>
<evidence type="ECO:0000259" key="5">
    <source>
        <dbReference type="Pfam" id="PF08531"/>
    </source>
</evidence>
<proteinExistence type="predicted"/>
<keyword evidence="3" id="KW-0378">Hydrolase</keyword>
<keyword evidence="9" id="KW-1185">Reference proteome</keyword>
<dbReference type="Pfam" id="PF17390">
    <property type="entry name" value="Bac_rhamnosid_C"/>
    <property type="match status" value="1"/>
</dbReference>
<dbReference type="InterPro" id="IPR008902">
    <property type="entry name" value="Rhamnosid_concanavalin"/>
</dbReference>
<comment type="catalytic activity">
    <reaction evidence="1">
        <text>Hydrolysis of terminal non-reducing alpha-L-rhamnose residues in alpha-L-rhamnosides.</text>
        <dbReference type="EC" id="3.2.1.40"/>
    </reaction>
</comment>
<sequence length="916" mass="105552">MSPQISRMRLNGVNNPIGYDTSSLSFSWVVEGTQSKSQKSARLIISTDPTCDANKKDQLIHDSGESANINSIDYDPKFDTKSVLKPRTKYYWKVFVTTDLNEKIESPISFFETSKLNEPWTAKWISTEKVGKTTPPYVRKTFTIPDSKKLKSAHVYVTGFGLYELYINGTKPTEEYFLPFNNNYKLWVQYQSFDVTHQVRPNNNTIGVLLGDGWARGRVGFDQPSADFTRKTDYRGIPVDYATDHYELLLEMHLLYEDGTTEVINSDKTWKCHKSHILCNNIYDGEVQDSNLIIKNWNQFDCDEKDWLECVEVNEPLHDKLLPRYSLPVVVKEKIKPKEIIKTPAGETVIDMGQNMTGWIEMKIKAPKGFEIIIEHGEILQEGNFFRENIRSALEQFRYVSDGNEVVVHPHFTYYGFRYARLTQWEGPVNIDDFVGCNVYSDLDMAGHLETGLPLVNRLILNGLWSQRDNFLDVPTDCPQRDERLGWTGDAQIFCETAMFNMDCYAFYRKFLKDLYFHQLRDEGVPPLWCPQFLNRDQVVFFPTEGMIAWSDAATVMPWNIFLMNGKKQILQDQYDGMKQWVEVMTKHVKDGLWDLTYIQLCDWLALDGPQIPENKDRIFGGTELTYTCTVFYYYSLILTYKAAKVLGNNQDYEKYHKLAEETLKAIRHEYFTPSGRCAIQTQTALSLAIIFDLQPEGTIETSIGSLHKLLENKNMHLCTGFIGTPILCRALTKGGNNGDAVTAFLQKEYPGWLYPVTMGATSMWERWDSMKPDGKVSPEGMNSFNHYAYASICEWLYCDICGLNPIEEYPGFKRVILRPHPDERLVYAKASHESPMGHYECGWNVENGNVKYTFSIPFNTEAKLVLLNLKKSEVVSANFDTKEEGNDVVANLTNGKYEIVYKYKKVEYELPNKFK</sequence>
<dbReference type="EC" id="3.2.1.40" evidence="2"/>
<gene>
    <name evidence="8" type="ORF">M9Y10_030810</name>
</gene>
<evidence type="ECO:0000313" key="8">
    <source>
        <dbReference type="EMBL" id="KAK8840411.1"/>
    </source>
</evidence>
<dbReference type="Pfam" id="PF05592">
    <property type="entry name" value="Bac_rhamnosid"/>
    <property type="match status" value="1"/>
</dbReference>
<evidence type="ECO:0000259" key="6">
    <source>
        <dbReference type="Pfam" id="PF17389"/>
    </source>
</evidence>
<dbReference type="PANTHER" id="PTHR33307:SF6">
    <property type="entry name" value="ALPHA-RHAMNOSIDASE (EUROFUNG)-RELATED"/>
    <property type="match status" value="1"/>
</dbReference>
<dbReference type="PANTHER" id="PTHR33307">
    <property type="entry name" value="ALPHA-RHAMNOSIDASE (EUROFUNG)"/>
    <property type="match status" value="1"/>
</dbReference>
<protein>
    <recommendedName>
        <fullName evidence="2">alpha-L-rhamnosidase</fullName>
        <ecNumber evidence="2">3.2.1.40</ecNumber>
    </recommendedName>
</protein>
<dbReference type="SUPFAM" id="SSF48208">
    <property type="entry name" value="Six-hairpin glycosidases"/>
    <property type="match status" value="1"/>
</dbReference>
<accession>A0ABR2H3J1</accession>
<evidence type="ECO:0000259" key="4">
    <source>
        <dbReference type="Pfam" id="PF05592"/>
    </source>
</evidence>
<dbReference type="InterPro" id="IPR035396">
    <property type="entry name" value="Bac_rhamnosid6H"/>
</dbReference>
<dbReference type="InterPro" id="IPR013737">
    <property type="entry name" value="Bac_rhamnosid_N"/>
</dbReference>
<dbReference type="Gene3D" id="2.60.420.10">
    <property type="entry name" value="Maltose phosphorylase, domain 3"/>
    <property type="match status" value="1"/>
</dbReference>
<dbReference type="InterPro" id="IPR035398">
    <property type="entry name" value="Bac_rhamnosid_C"/>
</dbReference>
<evidence type="ECO:0000259" key="7">
    <source>
        <dbReference type="Pfam" id="PF17390"/>
    </source>
</evidence>
<name>A0ABR2H3J1_9EUKA</name>
<dbReference type="Pfam" id="PF08531">
    <property type="entry name" value="Bac_rhamnosid_N"/>
    <property type="match status" value="1"/>
</dbReference>
<dbReference type="InterPro" id="IPR013783">
    <property type="entry name" value="Ig-like_fold"/>
</dbReference>
<dbReference type="Pfam" id="PF17389">
    <property type="entry name" value="Bac_rhamnosid6H"/>
    <property type="match status" value="1"/>
</dbReference>
<dbReference type="EMBL" id="JAPFFF010000046">
    <property type="protein sequence ID" value="KAK8840411.1"/>
    <property type="molecule type" value="Genomic_DNA"/>
</dbReference>